<dbReference type="GO" id="GO:0055087">
    <property type="term" value="C:Ski complex"/>
    <property type="evidence" value="ECO:0007669"/>
    <property type="project" value="TreeGrafter"/>
</dbReference>
<dbReference type="SMART" id="SM00487">
    <property type="entry name" value="DEXDc"/>
    <property type="match status" value="1"/>
</dbReference>
<dbReference type="GO" id="GO:0016787">
    <property type="term" value="F:hydrolase activity"/>
    <property type="evidence" value="ECO:0007669"/>
    <property type="project" value="UniProtKB-KW"/>
</dbReference>
<dbReference type="InterPro" id="IPR011545">
    <property type="entry name" value="DEAD/DEAH_box_helicase_dom"/>
</dbReference>
<dbReference type="OrthoDB" id="64767at2759"/>
<dbReference type="Proteomes" id="UP000028582">
    <property type="component" value="Unassembled WGS sequence"/>
</dbReference>
<feature type="region of interest" description="Disordered" evidence="8">
    <location>
        <begin position="352"/>
        <end position="399"/>
    </location>
</feature>
<evidence type="ECO:0000256" key="7">
    <source>
        <dbReference type="ARBA" id="ARBA00022884"/>
    </source>
</evidence>
<evidence type="ECO:0000256" key="6">
    <source>
        <dbReference type="ARBA" id="ARBA00022840"/>
    </source>
</evidence>
<dbReference type="Gene3D" id="3.40.50.300">
    <property type="entry name" value="P-loop containing nucleotide triphosphate hydrolases"/>
    <property type="match status" value="2"/>
</dbReference>
<evidence type="ECO:0000256" key="4">
    <source>
        <dbReference type="ARBA" id="ARBA00022801"/>
    </source>
</evidence>
<dbReference type="Pfam" id="PF13234">
    <property type="entry name" value="MTR4_beta-barrel"/>
    <property type="match status" value="1"/>
</dbReference>
<dbReference type="PROSITE" id="PS51192">
    <property type="entry name" value="HELICASE_ATP_BIND_1"/>
    <property type="match status" value="1"/>
</dbReference>
<dbReference type="SMART" id="SM01142">
    <property type="entry name" value="DSHCT"/>
    <property type="match status" value="1"/>
</dbReference>
<keyword evidence="2" id="KW-0963">Cytoplasm</keyword>
<accession>A0A081AMS8</accession>
<dbReference type="SMART" id="SM00490">
    <property type="entry name" value="HELICc"/>
    <property type="match status" value="1"/>
</dbReference>
<feature type="domain" description="Helicase C-terminal" evidence="10">
    <location>
        <begin position="735"/>
        <end position="905"/>
    </location>
</feature>
<feature type="domain" description="Helicase ATP-binding" evidence="9">
    <location>
        <begin position="463"/>
        <end position="621"/>
    </location>
</feature>
<protein>
    <recommendedName>
        <fullName evidence="13">Helicase</fullName>
    </recommendedName>
</protein>
<dbReference type="FunFam" id="3.40.50.300:FF:000354">
    <property type="entry name" value="ATP-dependent RNA helicase SKI2"/>
    <property type="match status" value="1"/>
</dbReference>
<keyword evidence="6" id="KW-0067">ATP-binding</keyword>
<sequence>MDGKMAAVERVLAELSRLNEEAAASPTTVSSTPTSNAALDQFSVLSASSLAPEAVVIVPHKSSQPLPPTSPFALPPVRLTSPYGDRSTVQKELETVAHPLFALERLGPFPRGWKDSNPESNPKVTVPQSRLLAQMPMSAPRQELVPKRNSIVKDPLKIQYEFRAVDVSRTGADAGFSSALTKQDEYARGKMSNKPYSPGGDSLAELEPEKVEEELSPMQRLLMKEEEQQRNLLVLGDGEELDETLLESLVFDVPGINGCLTAEDVKKIEKKEVETVDEVENVGVNPKNLLKPYFEAVADKDHVAAIRSAVLDEKAANAMRQNDDNTTVGLDQLLREMEDDGELMELGFSVEDEEEEGDNTEQQNGDPDVASSAVEAADKSVKAASGLEGSSTDDDSIEDPETALETILDSASESSTLTLQKRTSPTSEWASMASVDVRNFHEKVPEMAMKYEFELDVFQKECVIHLERHECVFVAAHTSAGKTVIAEYAIAMSQKHMTRTIYTSPIKALSNQKYRDFRTKFGPDNVGLITGDVSINPEASCLVMTTEILRSMLYRGADIIRDIEWVIFDEIHYINDSERGVVWEEVIIMLPEHIGMVFLSATTPNHLEFSDWIGRTKKQKIHVISTYKRPVPLQHFLYAGKELFKLYDATSGYLPNAHGAAKAKLAPASDKSKAGRGGRAVARGGGSSANARSIRTSGGDQGEWTKLINTLKDKSLLPVVVFAFSKRLCEESASKLAKLDLSTPSERSEIHLFLESSVQRLQGSDRELPQVLTMKEMLKRGIGVHHGGLLPIIKEMVEILFGRGLVKVLFSTETFAMGVNMPARTVVFNGIRKHDGKNFRDLLPGEYTQMAGRAGRRGLDSVGTVIIACWNDVPEPTSLRTMLAGKATSLSSQFRLTYNMILNLLRVEVLTVEDMMKRSFSEFHTQKALASKNIPKLIQKAKKLLQQLERSLVEDYPHLEASGELAQMQEFYQLKRDKRELEKKLTKWLLANNIQAAKNAIAPGRIVILNVKGLSSDQLALVVRTNAAMVNEGATARSKLSFETELQSTSTSDAGQKGVFKSIMVITLCPDDYEPPKVEIPSETKKNLHTLMGGRMLRSKKDDDDLMFGRVSKKGKAESQESALTAPATATLLGRKYAVLEVPESCVESVTSIVASNVNTKTLVSSSSKKELASSIEFLTQLEKDTATTQKAAITYVDLMGELKVNDLEVATGYTQWQQMYSMVLSHPCATDSPSVSRVMGKVEKIFKLKAYLVRMTRELSNDSLSLFPDFQQRLSVLKRLGYISEDGVVQVKGRVACEINTCEELVLTEMIFENVLANLEPEEIVAVLSALIFQEKSQSEPTLTPTLENTREIVKNIAESLGLIQLEQHLEIDPAVYCKGALNFGLMEVVYEWARGMPFKQLCELTDVQEGSIVRCITRLDEVCREVRNAARVIGDPQLYRKMEVASEAIKRDVVFASSLYLS</sequence>
<evidence type="ECO:0000256" key="2">
    <source>
        <dbReference type="ARBA" id="ARBA00022490"/>
    </source>
</evidence>
<dbReference type="InterPro" id="IPR025696">
    <property type="entry name" value="Beta-barrel_MTR4"/>
</dbReference>
<dbReference type="PANTHER" id="PTHR12131:SF1">
    <property type="entry name" value="ATP-DEPENDENT RNA HELICASE SUPV3L1, MITOCHONDRIAL-RELATED"/>
    <property type="match status" value="1"/>
</dbReference>
<dbReference type="GO" id="GO:0005524">
    <property type="term" value="F:ATP binding"/>
    <property type="evidence" value="ECO:0007669"/>
    <property type="project" value="UniProtKB-KW"/>
</dbReference>
<evidence type="ECO:0000256" key="1">
    <source>
        <dbReference type="ARBA" id="ARBA00004496"/>
    </source>
</evidence>
<keyword evidence="3" id="KW-0547">Nucleotide-binding</keyword>
<gene>
    <name evidence="11" type="ORF">F444_05232</name>
</gene>
<evidence type="ECO:0000256" key="8">
    <source>
        <dbReference type="SAM" id="MobiDB-lite"/>
    </source>
</evidence>
<comment type="caution">
    <text evidence="11">The sequence shown here is derived from an EMBL/GenBank/DDBJ whole genome shotgun (WGS) entry which is preliminary data.</text>
</comment>
<dbReference type="FunFam" id="1.10.3380.30:FF:000011">
    <property type="entry name" value="DEAD/DEAH box RNA helicase"/>
    <property type="match status" value="1"/>
</dbReference>
<dbReference type="GO" id="GO:0070478">
    <property type="term" value="P:nuclear-transcribed mRNA catabolic process, 3'-5' exonucleolytic nonsense-mediated decay"/>
    <property type="evidence" value="ECO:0007669"/>
    <property type="project" value="TreeGrafter"/>
</dbReference>
<evidence type="ECO:0000313" key="11">
    <source>
        <dbReference type="EMBL" id="ETO80189.1"/>
    </source>
</evidence>
<keyword evidence="7" id="KW-0694">RNA-binding</keyword>
<evidence type="ECO:0000256" key="3">
    <source>
        <dbReference type="ARBA" id="ARBA00022741"/>
    </source>
</evidence>
<dbReference type="PANTHER" id="PTHR12131">
    <property type="entry name" value="ATP-DEPENDENT RNA AND DNA HELICASE"/>
    <property type="match status" value="1"/>
</dbReference>
<dbReference type="InterPro" id="IPR012961">
    <property type="entry name" value="Ski2/MTR4_C"/>
</dbReference>
<dbReference type="GO" id="GO:0004386">
    <property type="term" value="F:helicase activity"/>
    <property type="evidence" value="ECO:0007669"/>
    <property type="project" value="UniProtKB-KW"/>
</dbReference>
<dbReference type="EMBL" id="ANJA01001019">
    <property type="protein sequence ID" value="ETO80189.1"/>
    <property type="molecule type" value="Genomic_DNA"/>
</dbReference>
<dbReference type="GO" id="GO:0003723">
    <property type="term" value="F:RNA binding"/>
    <property type="evidence" value="ECO:0007669"/>
    <property type="project" value="UniProtKB-KW"/>
</dbReference>
<name>A0A081AMS8_PHYNI</name>
<evidence type="ECO:0000259" key="10">
    <source>
        <dbReference type="PROSITE" id="PS51194"/>
    </source>
</evidence>
<feature type="region of interest" description="Disordered" evidence="8">
    <location>
        <begin position="665"/>
        <end position="700"/>
    </location>
</feature>
<dbReference type="PROSITE" id="PS51194">
    <property type="entry name" value="HELICASE_CTER"/>
    <property type="match status" value="1"/>
</dbReference>
<dbReference type="FunFam" id="3.40.50.300:FF:000447">
    <property type="entry name" value="helicase SKI2W isoform X2"/>
    <property type="match status" value="1"/>
</dbReference>
<dbReference type="Pfam" id="PF08148">
    <property type="entry name" value="DSHCT"/>
    <property type="match status" value="1"/>
</dbReference>
<organism evidence="11 12">
    <name type="scientific">Phytophthora nicotianae P1976</name>
    <dbReference type="NCBI Taxonomy" id="1317066"/>
    <lineage>
        <taxon>Eukaryota</taxon>
        <taxon>Sar</taxon>
        <taxon>Stramenopiles</taxon>
        <taxon>Oomycota</taxon>
        <taxon>Peronosporomycetes</taxon>
        <taxon>Peronosporales</taxon>
        <taxon>Peronosporaceae</taxon>
        <taxon>Phytophthora</taxon>
    </lineage>
</organism>
<dbReference type="InterPro" id="IPR014001">
    <property type="entry name" value="Helicase_ATP-bd"/>
</dbReference>
<dbReference type="InterPro" id="IPR048392">
    <property type="entry name" value="MTR4-like_stalk"/>
</dbReference>
<dbReference type="SUPFAM" id="SSF52540">
    <property type="entry name" value="P-loop containing nucleoside triphosphate hydrolases"/>
    <property type="match status" value="1"/>
</dbReference>
<comment type="subcellular location">
    <subcellularLocation>
        <location evidence="1">Cytoplasm</location>
    </subcellularLocation>
</comment>
<evidence type="ECO:0000313" key="12">
    <source>
        <dbReference type="Proteomes" id="UP000028582"/>
    </source>
</evidence>
<dbReference type="Pfam" id="PF00271">
    <property type="entry name" value="Helicase_C"/>
    <property type="match status" value="1"/>
</dbReference>
<evidence type="ECO:0000256" key="5">
    <source>
        <dbReference type="ARBA" id="ARBA00022806"/>
    </source>
</evidence>
<keyword evidence="5" id="KW-0347">Helicase</keyword>
<dbReference type="InterPro" id="IPR050699">
    <property type="entry name" value="RNA-DNA_Helicase"/>
</dbReference>
<evidence type="ECO:0000259" key="9">
    <source>
        <dbReference type="PROSITE" id="PS51192"/>
    </source>
</evidence>
<reference evidence="11 12" key="1">
    <citation type="submission" date="2013-11" db="EMBL/GenBank/DDBJ databases">
        <title>The Genome Sequence of Phytophthora parasitica P1976.</title>
        <authorList>
            <consortium name="The Broad Institute Genomics Platform"/>
            <person name="Russ C."/>
            <person name="Tyler B."/>
            <person name="Panabieres F."/>
            <person name="Shan W."/>
            <person name="Tripathy S."/>
            <person name="Grunwald N."/>
            <person name="Machado M."/>
            <person name="Johnson C.S."/>
            <person name="Walker B."/>
            <person name="Young S."/>
            <person name="Zeng Q."/>
            <person name="Gargeya S."/>
            <person name="Fitzgerald M."/>
            <person name="Haas B."/>
            <person name="Abouelleil A."/>
            <person name="Allen A.W."/>
            <person name="Alvarado L."/>
            <person name="Arachchi H.M."/>
            <person name="Berlin A.M."/>
            <person name="Chapman S.B."/>
            <person name="Gainer-Dewar J."/>
            <person name="Goldberg J."/>
            <person name="Griggs A."/>
            <person name="Gujja S."/>
            <person name="Hansen M."/>
            <person name="Howarth C."/>
            <person name="Imamovic A."/>
            <person name="Ireland A."/>
            <person name="Larimer J."/>
            <person name="McCowan C."/>
            <person name="Murphy C."/>
            <person name="Pearson M."/>
            <person name="Poon T.W."/>
            <person name="Priest M."/>
            <person name="Roberts A."/>
            <person name="Saif S."/>
            <person name="Shea T."/>
            <person name="Sisk P."/>
            <person name="Sykes S."/>
            <person name="Wortman J."/>
            <person name="Nusbaum C."/>
            <person name="Birren B."/>
        </authorList>
    </citation>
    <scope>NUCLEOTIDE SEQUENCE [LARGE SCALE GENOMIC DNA]</scope>
    <source>
        <strain evidence="11 12">P1976</strain>
    </source>
</reference>
<keyword evidence="4" id="KW-0378">Hydrolase</keyword>
<feature type="compositionally biased region" description="Gly residues" evidence="8">
    <location>
        <begin position="675"/>
        <end position="687"/>
    </location>
</feature>
<proteinExistence type="predicted"/>
<dbReference type="Pfam" id="PF00270">
    <property type="entry name" value="DEAD"/>
    <property type="match status" value="1"/>
</dbReference>
<dbReference type="CDD" id="cd18795">
    <property type="entry name" value="SF2_C_Ski2"/>
    <property type="match status" value="1"/>
</dbReference>
<dbReference type="FunFam" id="1.10.3380.30:FF:000001">
    <property type="entry name" value="Ski2 ATP-dependent RNA helicase"/>
    <property type="match status" value="1"/>
</dbReference>
<dbReference type="InterPro" id="IPR001650">
    <property type="entry name" value="Helicase_C-like"/>
</dbReference>
<dbReference type="InterPro" id="IPR027417">
    <property type="entry name" value="P-loop_NTPase"/>
</dbReference>
<dbReference type="Gene3D" id="1.10.3380.30">
    <property type="match status" value="2"/>
</dbReference>
<dbReference type="Pfam" id="PF21408">
    <property type="entry name" value="MTR4-like_stalk"/>
    <property type="match status" value="1"/>
</dbReference>
<evidence type="ECO:0008006" key="13">
    <source>
        <dbReference type="Google" id="ProtNLM"/>
    </source>
</evidence>